<evidence type="ECO:0000313" key="1">
    <source>
        <dbReference type="EMBL" id="KFU83725.1"/>
    </source>
</evidence>
<dbReference type="AlphaFoldDB" id="A0A093BH13"/>
<sequence length="117" mass="12636">APTRSPGCSTEDAGMLGEVEWPPCLLSASARGSGATTTAAARCRKLIRRQTSVLITGKVKKTPLGLHRLLPARAPASLGDPEYHDCIDSIILYNVRLCICVIATNRVERHTKINDLK</sequence>
<proteinExistence type="predicted"/>
<organism evidence="1 2">
    <name type="scientific">Chaetura pelagica</name>
    <name type="common">Chimney swift</name>
    <name type="synonym">Hirundo pelagica</name>
    <dbReference type="NCBI Taxonomy" id="8897"/>
    <lineage>
        <taxon>Eukaryota</taxon>
        <taxon>Metazoa</taxon>
        <taxon>Chordata</taxon>
        <taxon>Craniata</taxon>
        <taxon>Vertebrata</taxon>
        <taxon>Euteleostomi</taxon>
        <taxon>Archelosauria</taxon>
        <taxon>Archosauria</taxon>
        <taxon>Dinosauria</taxon>
        <taxon>Saurischia</taxon>
        <taxon>Theropoda</taxon>
        <taxon>Coelurosauria</taxon>
        <taxon>Aves</taxon>
        <taxon>Neognathae</taxon>
        <taxon>Neoaves</taxon>
        <taxon>Strisores</taxon>
        <taxon>Apodiformes</taxon>
        <taxon>Apodidae</taxon>
        <taxon>Apodinae</taxon>
        <taxon>Chaetura</taxon>
    </lineage>
</organism>
<accession>A0A093BH13</accession>
<dbReference type="Proteomes" id="UP000031515">
    <property type="component" value="Unassembled WGS sequence"/>
</dbReference>
<keyword evidence="2" id="KW-1185">Reference proteome</keyword>
<feature type="non-terminal residue" evidence="1">
    <location>
        <position position="1"/>
    </location>
</feature>
<reference evidence="2" key="2">
    <citation type="journal article" date="2014" name="Science">
        <title>Comparative genomics reveals insights into avian genome evolution and adaptation.</title>
        <authorList>
            <consortium name="Avian Genome Consortium"/>
            <person name="Zhang G."/>
            <person name="Li C."/>
            <person name="Li Q."/>
            <person name="Li B."/>
            <person name="Larkin D.M."/>
            <person name="Lee C."/>
            <person name="Storz J.F."/>
            <person name="Antunes A."/>
            <person name="Greenwold M.J."/>
            <person name="Meredith R.W."/>
            <person name="Odeen A."/>
            <person name="Cui J."/>
            <person name="Zhou Q."/>
            <person name="Xu L."/>
            <person name="Pan H."/>
            <person name="Wang Z."/>
            <person name="Jin L."/>
            <person name="Zhang P."/>
            <person name="Hu H."/>
            <person name="Yang W."/>
            <person name="Hu J."/>
            <person name="Xiao J."/>
            <person name="Yang Z."/>
            <person name="Liu Y."/>
            <person name="Xie Q."/>
            <person name="Yu H."/>
            <person name="Lian J."/>
            <person name="Wen P."/>
            <person name="Zhang F."/>
            <person name="Li H."/>
            <person name="Zeng Y."/>
            <person name="Xiong Z."/>
            <person name="Liu S."/>
            <person name="Zhou L."/>
            <person name="Huang Z."/>
            <person name="An N."/>
            <person name="Wang J."/>
            <person name="Zheng Q."/>
            <person name="Xiong Y."/>
            <person name="Wang G."/>
            <person name="Wang B."/>
            <person name="Wang J."/>
            <person name="Fan Y."/>
            <person name="da Fonseca R.R."/>
            <person name="Alfaro-Nunez A."/>
            <person name="Schubert M."/>
            <person name="Orlando L."/>
            <person name="Mourier T."/>
            <person name="Howard J.T."/>
            <person name="Ganapathy G."/>
            <person name="Pfenning A."/>
            <person name="Whitney O."/>
            <person name="Rivas M.V."/>
            <person name="Hara E."/>
            <person name="Smith J."/>
            <person name="Farre M."/>
            <person name="Narayan J."/>
            <person name="Slavov G."/>
            <person name="Romanov M.N."/>
            <person name="Borges R."/>
            <person name="Machado J.P."/>
            <person name="Khan I."/>
            <person name="Springer M.S."/>
            <person name="Gatesy J."/>
            <person name="Hoffmann F.G."/>
            <person name="Opazo J.C."/>
            <person name="Hastad O."/>
            <person name="Sawyer R.H."/>
            <person name="Kim H."/>
            <person name="Kim K.W."/>
            <person name="Kim H.J."/>
            <person name="Cho S."/>
            <person name="Li N."/>
            <person name="Huang Y."/>
            <person name="Bruford M.W."/>
            <person name="Zhan X."/>
            <person name="Dixon A."/>
            <person name="Bertelsen M.F."/>
            <person name="Derryberry E."/>
            <person name="Warren W."/>
            <person name="Wilson R.K."/>
            <person name="Li S."/>
            <person name="Ray D.A."/>
            <person name="Green R.E."/>
            <person name="O'Brien S.J."/>
            <person name="Griffin D."/>
            <person name="Johnson W.E."/>
            <person name="Haussler D."/>
            <person name="Ryder O.A."/>
            <person name="Willerslev E."/>
            <person name="Graves G.R."/>
            <person name="Alstrom P."/>
            <person name="Fjeldsa J."/>
            <person name="Mindell D.P."/>
            <person name="Edwards S.V."/>
            <person name="Braun E.L."/>
            <person name="Rahbek C."/>
            <person name="Burt D.W."/>
            <person name="Houde P."/>
            <person name="Zhang Y."/>
            <person name="Yang H."/>
            <person name="Wang J."/>
            <person name="Jarvis E.D."/>
            <person name="Gilbert M.T."/>
            <person name="Wang J."/>
        </authorList>
    </citation>
    <scope>NUCLEOTIDE SEQUENCE [LARGE SCALE GENOMIC DNA]</scope>
</reference>
<protein>
    <submittedName>
        <fullName evidence="1">Uncharacterized protein</fullName>
    </submittedName>
</protein>
<reference evidence="1 2" key="1">
    <citation type="submission" date="2013-08" db="EMBL/GenBank/DDBJ databases">
        <title>Genome evolution of avian class.</title>
        <authorList>
            <person name="Zhang G."/>
            <person name="Li C."/>
        </authorList>
    </citation>
    <scope>NUCLEOTIDE SEQUENCE [LARGE SCALE GENOMIC DNA]</scope>
    <source>
        <strain evidence="1">M959</strain>
    </source>
</reference>
<gene>
    <name evidence="1" type="ORF">M959_12488</name>
</gene>
<evidence type="ECO:0000313" key="2">
    <source>
        <dbReference type="Proteomes" id="UP000031515"/>
    </source>
</evidence>
<name>A0A093BH13_CHAPE</name>
<feature type="non-terminal residue" evidence="1">
    <location>
        <position position="117"/>
    </location>
</feature>
<dbReference type="EMBL" id="KN125664">
    <property type="protein sequence ID" value="KFU83725.1"/>
    <property type="molecule type" value="Genomic_DNA"/>
</dbReference>